<organism evidence="3">
    <name type="scientific">Heliothis virescens</name>
    <name type="common">Tobacco budworm moth</name>
    <dbReference type="NCBI Taxonomy" id="7102"/>
    <lineage>
        <taxon>Eukaryota</taxon>
        <taxon>Metazoa</taxon>
        <taxon>Ecdysozoa</taxon>
        <taxon>Arthropoda</taxon>
        <taxon>Hexapoda</taxon>
        <taxon>Insecta</taxon>
        <taxon>Pterygota</taxon>
        <taxon>Neoptera</taxon>
        <taxon>Endopterygota</taxon>
        <taxon>Lepidoptera</taxon>
        <taxon>Glossata</taxon>
        <taxon>Ditrysia</taxon>
        <taxon>Noctuoidea</taxon>
        <taxon>Noctuidae</taxon>
        <taxon>Heliothinae</taxon>
        <taxon>Heliothis</taxon>
    </lineage>
</organism>
<reference evidence="3" key="1">
    <citation type="submission" date="2017-09" db="EMBL/GenBank/DDBJ databases">
        <title>Contemporary evolution of a Lepidopteran species, Heliothis virescens, in response to modern agricultural practices.</title>
        <authorList>
            <person name="Fritz M.L."/>
            <person name="Deyonke A.M."/>
            <person name="Papanicolaou A."/>
            <person name="Micinski S."/>
            <person name="Westbrook J."/>
            <person name="Gould F."/>
        </authorList>
    </citation>
    <scope>NUCLEOTIDE SEQUENCE [LARGE SCALE GENOMIC DNA]</scope>
    <source>
        <strain evidence="3">HvINT-</strain>
        <tissue evidence="3">Whole body</tissue>
    </source>
</reference>
<gene>
    <name evidence="3" type="ORF">B5V51_11916</name>
</gene>
<proteinExistence type="predicted"/>
<dbReference type="AlphaFoldDB" id="A0A2A4JV95"/>
<dbReference type="STRING" id="7102.A0A2A4JV95"/>
<dbReference type="PANTHER" id="PTHR39079:SF1">
    <property type="entry name" value="GH11706P-RELATED"/>
    <property type="match status" value="1"/>
</dbReference>
<feature type="region of interest" description="Disordered" evidence="1">
    <location>
        <begin position="1"/>
        <end position="22"/>
    </location>
</feature>
<dbReference type="PANTHER" id="PTHR39079">
    <property type="entry name" value="FI08034P-RELATED"/>
    <property type="match status" value="1"/>
</dbReference>
<feature type="compositionally biased region" description="Basic and acidic residues" evidence="1">
    <location>
        <begin position="1"/>
        <end position="13"/>
    </location>
</feature>
<comment type="caution">
    <text evidence="3">The sequence shown here is derived from an EMBL/GenBank/DDBJ whole genome shotgun (WGS) entry which is preliminary data.</text>
</comment>
<protein>
    <recommendedName>
        <fullName evidence="2">DUF4776 domain-containing protein</fullName>
    </recommendedName>
</protein>
<evidence type="ECO:0000259" key="2">
    <source>
        <dbReference type="Pfam" id="PF16003"/>
    </source>
</evidence>
<dbReference type="Pfam" id="PF16003">
    <property type="entry name" value="DUF4776"/>
    <property type="match status" value="1"/>
</dbReference>
<name>A0A2A4JV95_HELVI</name>
<evidence type="ECO:0000313" key="3">
    <source>
        <dbReference type="EMBL" id="PCG75322.1"/>
    </source>
</evidence>
<dbReference type="EMBL" id="NWSH01000611">
    <property type="protein sequence ID" value="PCG75322.1"/>
    <property type="molecule type" value="Genomic_DNA"/>
</dbReference>
<evidence type="ECO:0000256" key="1">
    <source>
        <dbReference type="SAM" id="MobiDB-lite"/>
    </source>
</evidence>
<sequence>MQAAEKDEKDDEKHKKKKKKNASSKYNYAFGDFYPGVCIGHKNCFLHRTGLPVPASMGWLWNATDVPGIKGKPPITMRRGWSPGVIGKSVAKTMTFKFARGGPDKDKNKKKKKKGTRGPGADVGGGDSEPEEPLEPKPALKVQRKGDVFTIQVNPLKDLTDIMPNEDPYVDCDPMVFKIIKKRSPEEQAKVEARKMVKLKKQRDAEIRKALAEAVEDICKCAYMDVFCNDLSAIDRVIDSCPAFKDPECICQEESLSSLSSNATWDIEYTPPFGCFDLAPRKRKMFIHVETQYVPADAGIVEPPPPKPKCKRSCASIRPKKRISKKSCCGPCAV</sequence>
<feature type="domain" description="DUF4776" evidence="2">
    <location>
        <begin position="6"/>
        <end position="303"/>
    </location>
</feature>
<feature type="compositionally biased region" description="Gly residues" evidence="1">
    <location>
        <begin position="117"/>
        <end position="127"/>
    </location>
</feature>
<feature type="region of interest" description="Disordered" evidence="1">
    <location>
        <begin position="96"/>
        <end position="141"/>
    </location>
</feature>
<dbReference type="InterPro" id="IPR031949">
    <property type="entry name" value="DUF4776"/>
</dbReference>
<accession>A0A2A4JV95</accession>